<protein>
    <submittedName>
        <fullName evidence="2">Uncharacterized protein</fullName>
    </submittedName>
</protein>
<feature type="region of interest" description="Disordered" evidence="1">
    <location>
        <begin position="260"/>
        <end position="285"/>
    </location>
</feature>
<dbReference type="EMBL" id="JBBPHU010000002">
    <property type="protein sequence ID" value="KAK7521530.1"/>
    <property type="molecule type" value="Genomic_DNA"/>
</dbReference>
<gene>
    <name evidence="2" type="ORF">IWZ03DRAFT_357188</name>
</gene>
<evidence type="ECO:0000313" key="2">
    <source>
        <dbReference type="EMBL" id="KAK7521530.1"/>
    </source>
</evidence>
<proteinExistence type="predicted"/>
<keyword evidence="3" id="KW-1185">Reference proteome</keyword>
<comment type="caution">
    <text evidence="2">The sequence shown here is derived from an EMBL/GenBank/DDBJ whole genome shotgun (WGS) entry which is preliminary data.</text>
</comment>
<reference evidence="2 3" key="1">
    <citation type="submission" date="2024-04" db="EMBL/GenBank/DDBJ databases">
        <title>Phyllosticta paracitricarpa is synonymous to the EU quarantine fungus P. citricarpa based on phylogenomic analyses.</title>
        <authorList>
            <consortium name="Lawrence Berkeley National Laboratory"/>
            <person name="Van Ingen-Buijs V.A."/>
            <person name="Van Westerhoven A.C."/>
            <person name="Haridas S."/>
            <person name="Skiadas P."/>
            <person name="Martin F."/>
            <person name="Groenewald J.Z."/>
            <person name="Crous P.W."/>
            <person name="Seidl M.F."/>
        </authorList>
    </citation>
    <scope>NUCLEOTIDE SEQUENCE [LARGE SCALE GENOMIC DNA]</scope>
    <source>
        <strain evidence="2 3">CBS 123371</strain>
    </source>
</reference>
<sequence>MSSRPCWFIAPHSCPPNGHLKLGNIILNPSNPDIPLYESPSPLPDTERIETFGARGAHFNSHESQGATLGIATSFLSFLSGVGVDVATDWSKKEIDQLKTKTMTTLSFLPSPMYIEETAGQKKVQDYIRKKMFANLYMVVGVMVASGATRNTWSSSGRDVGLHVNVDGTLMGAPVSIGPMVGLNQAQMIEVGADDTDDFVFAFRLRKMKFKKGEATLSMRYKSSGFFGKGTADEDDEEGEEDQEPIPIIVEGLADEDVSGRDFGLEDTETQDETTGQACVCVMPE</sequence>
<name>A0ABR1KV44_9PEZI</name>
<organism evidence="2 3">
    <name type="scientific">Phyllosticta citriasiana</name>
    <dbReference type="NCBI Taxonomy" id="595635"/>
    <lineage>
        <taxon>Eukaryota</taxon>
        <taxon>Fungi</taxon>
        <taxon>Dikarya</taxon>
        <taxon>Ascomycota</taxon>
        <taxon>Pezizomycotina</taxon>
        <taxon>Dothideomycetes</taxon>
        <taxon>Dothideomycetes incertae sedis</taxon>
        <taxon>Botryosphaeriales</taxon>
        <taxon>Phyllostictaceae</taxon>
        <taxon>Phyllosticta</taxon>
    </lineage>
</organism>
<evidence type="ECO:0000313" key="3">
    <source>
        <dbReference type="Proteomes" id="UP001363622"/>
    </source>
</evidence>
<evidence type="ECO:0000256" key="1">
    <source>
        <dbReference type="SAM" id="MobiDB-lite"/>
    </source>
</evidence>
<dbReference type="Proteomes" id="UP001363622">
    <property type="component" value="Unassembled WGS sequence"/>
</dbReference>
<accession>A0ABR1KV44</accession>